<sequence>MFKMKTMEFRGHGLSCIKTLVVVFLVVLNHTCADETDNEKENIAQAMKSTIDQQGLDDLEKEGAIRYMPPVMDEEESHSIHMPKKLRCDGCKIIAYQLATRFNKAHERRPSMKSLTESEVIDILDDVCSDDYDSYGVKEIDGVKRLTGPGTETADAPGIMQGGGRWPNRLRGMCNAYVGELEEFPIYQGYLQDKTLIRFLCEGEGILGECLKNKGKEEL</sequence>
<feature type="chain" id="PRO_5041642116" evidence="1">
    <location>
        <begin position="34"/>
        <end position="219"/>
    </location>
</feature>
<dbReference type="InterPro" id="IPR052682">
    <property type="entry name" value="MZB1"/>
</dbReference>
<evidence type="ECO:0000256" key="1">
    <source>
        <dbReference type="SAM" id="SignalP"/>
    </source>
</evidence>
<evidence type="ECO:0000313" key="2">
    <source>
        <dbReference type="EMBL" id="KAK3091920.1"/>
    </source>
</evidence>
<protein>
    <submittedName>
        <fullName evidence="2">Uncharacterized protein</fullName>
    </submittedName>
</protein>
<dbReference type="PANTHER" id="PTHR15881:SF2">
    <property type="entry name" value="MARGINAL ZONE B- AND B1-CELL-SPECIFIC PROTEIN"/>
    <property type="match status" value="1"/>
</dbReference>
<comment type="caution">
    <text evidence="2">The sequence shown here is derived from an EMBL/GenBank/DDBJ whole genome shotgun (WGS) entry which is preliminary data.</text>
</comment>
<dbReference type="AlphaFoldDB" id="A0AA88Y1B2"/>
<organism evidence="2 3">
    <name type="scientific">Pinctada imbricata</name>
    <name type="common">Atlantic pearl-oyster</name>
    <name type="synonym">Pinctada martensii</name>
    <dbReference type="NCBI Taxonomy" id="66713"/>
    <lineage>
        <taxon>Eukaryota</taxon>
        <taxon>Metazoa</taxon>
        <taxon>Spiralia</taxon>
        <taxon>Lophotrochozoa</taxon>
        <taxon>Mollusca</taxon>
        <taxon>Bivalvia</taxon>
        <taxon>Autobranchia</taxon>
        <taxon>Pteriomorphia</taxon>
        <taxon>Pterioida</taxon>
        <taxon>Pterioidea</taxon>
        <taxon>Pteriidae</taxon>
        <taxon>Pinctada</taxon>
    </lineage>
</organism>
<keyword evidence="3" id="KW-1185">Reference proteome</keyword>
<feature type="signal peptide" evidence="1">
    <location>
        <begin position="1"/>
        <end position="33"/>
    </location>
</feature>
<dbReference type="PANTHER" id="PTHR15881">
    <property type="entry name" value="MARGINAL ZONE B- AND B1-CELL-SPECIFIC PROTEIN"/>
    <property type="match status" value="1"/>
</dbReference>
<dbReference type="Proteomes" id="UP001186944">
    <property type="component" value="Unassembled WGS sequence"/>
</dbReference>
<dbReference type="EMBL" id="VSWD01000010">
    <property type="protein sequence ID" value="KAK3091920.1"/>
    <property type="molecule type" value="Genomic_DNA"/>
</dbReference>
<gene>
    <name evidence="2" type="ORF">FSP39_023738</name>
</gene>
<keyword evidence="1" id="KW-0732">Signal</keyword>
<accession>A0AA88Y1B2</accession>
<dbReference type="GO" id="GO:0034663">
    <property type="term" value="C:endoplasmic reticulum chaperone complex"/>
    <property type="evidence" value="ECO:0007669"/>
    <property type="project" value="TreeGrafter"/>
</dbReference>
<evidence type="ECO:0000313" key="3">
    <source>
        <dbReference type="Proteomes" id="UP001186944"/>
    </source>
</evidence>
<proteinExistence type="predicted"/>
<name>A0AA88Y1B2_PINIB</name>
<reference evidence="2" key="1">
    <citation type="submission" date="2019-08" db="EMBL/GenBank/DDBJ databases">
        <title>The improved chromosome-level genome for the pearl oyster Pinctada fucata martensii using PacBio sequencing and Hi-C.</title>
        <authorList>
            <person name="Zheng Z."/>
        </authorList>
    </citation>
    <scope>NUCLEOTIDE SEQUENCE</scope>
    <source>
        <strain evidence="2">ZZ-2019</strain>
        <tissue evidence="2">Adductor muscle</tissue>
    </source>
</reference>
<dbReference type="GO" id="GO:0005576">
    <property type="term" value="C:extracellular region"/>
    <property type="evidence" value="ECO:0007669"/>
    <property type="project" value="TreeGrafter"/>
</dbReference>